<dbReference type="PANTHER" id="PTHR42637">
    <property type="entry name" value="TRNA-(MS[2]IO[6]A)-HYDROXYLASE"/>
    <property type="match status" value="1"/>
</dbReference>
<dbReference type="EMBL" id="VHSG01000002">
    <property type="protein sequence ID" value="TQV86309.1"/>
    <property type="molecule type" value="Genomic_DNA"/>
</dbReference>
<gene>
    <name evidence="1" type="ORF">FKG94_01815</name>
</gene>
<sequence length="190" mass="21662">MFALRFHTPDDWTQIVMEHFDRFLVDHAAAEKKASGMAISMLSHYPDRPELVRTMADLAVEEMNHFREVIKLMLARGLQPTPDEKDPYVNQLRKAMRKGSDPYLLDRLLVGGVIEARGCERFGLVAEALEPGPLRDFYAAITTSESRHREVFVDLAKCYFDTDAVTGRLHQLLDIEAEIVSRLPLRAALH</sequence>
<dbReference type="GO" id="GO:0006400">
    <property type="term" value="P:tRNA modification"/>
    <property type="evidence" value="ECO:0007669"/>
    <property type="project" value="InterPro"/>
</dbReference>
<dbReference type="Gene3D" id="1.20.1260.10">
    <property type="match status" value="1"/>
</dbReference>
<accession>A0A545UA49</accession>
<dbReference type="OrthoDB" id="9802518at2"/>
<evidence type="ECO:0000313" key="1">
    <source>
        <dbReference type="EMBL" id="TQV86309.1"/>
    </source>
</evidence>
<protein>
    <submittedName>
        <fullName evidence="1">tRNA-(Ms[2]io[6]A)-hydroxylase</fullName>
    </submittedName>
</protein>
<organism evidence="1 2">
    <name type="scientific">Exilibacterium tricleocarpae</name>
    <dbReference type="NCBI Taxonomy" id="2591008"/>
    <lineage>
        <taxon>Bacteria</taxon>
        <taxon>Pseudomonadati</taxon>
        <taxon>Pseudomonadota</taxon>
        <taxon>Gammaproteobacteria</taxon>
        <taxon>Cellvibrionales</taxon>
        <taxon>Cellvibrionaceae</taxon>
        <taxon>Exilibacterium</taxon>
    </lineage>
</organism>
<comment type="caution">
    <text evidence="1">The sequence shown here is derived from an EMBL/GenBank/DDBJ whole genome shotgun (WGS) entry which is preliminary data.</text>
</comment>
<reference evidence="1 2" key="1">
    <citation type="submission" date="2019-06" db="EMBL/GenBank/DDBJ databases">
        <title>Whole genome sequence for Cellvibrionaceae sp. R142.</title>
        <authorList>
            <person name="Wang G."/>
        </authorList>
    </citation>
    <scope>NUCLEOTIDE SEQUENCE [LARGE SCALE GENOMIC DNA]</scope>
    <source>
        <strain evidence="1 2">R142</strain>
    </source>
</reference>
<dbReference type="Proteomes" id="UP000319732">
    <property type="component" value="Unassembled WGS sequence"/>
</dbReference>
<dbReference type="InterPro" id="IPR009078">
    <property type="entry name" value="Ferritin-like_SF"/>
</dbReference>
<dbReference type="AlphaFoldDB" id="A0A545UA49"/>
<keyword evidence="2" id="KW-1185">Reference proteome</keyword>
<dbReference type="InterPro" id="IPR012347">
    <property type="entry name" value="Ferritin-like"/>
</dbReference>
<dbReference type="RefSeq" id="WP_142902462.1">
    <property type="nucleotide sequence ID" value="NZ_ML660087.1"/>
</dbReference>
<dbReference type="Pfam" id="PF06175">
    <property type="entry name" value="MiaE"/>
    <property type="match status" value="1"/>
</dbReference>
<dbReference type="PANTHER" id="PTHR42637:SF1">
    <property type="entry name" value="TRNA 2-(METHYLSULFANYL)-N(6)-ISOPENTENYLADENOSINE(37) HYDROXYLASE"/>
    <property type="match status" value="1"/>
</dbReference>
<name>A0A545UA49_9GAMM</name>
<dbReference type="CDD" id="cd07910">
    <property type="entry name" value="MiaE"/>
    <property type="match status" value="1"/>
</dbReference>
<dbReference type="SUPFAM" id="SSF47240">
    <property type="entry name" value="Ferritin-like"/>
    <property type="match status" value="1"/>
</dbReference>
<evidence type="ECO:0000313" key="2">
    <source>
        <dbReference type="Proteomes" id="UP000319732"/>
    </source>
</evidence>
<dbReference type="InterPro" id="IPR010386">
    <property type="entry name" value="tRNA-Hydrxlase_MiaE"/>
</dbReference>
<dbReference type="GO" id="GO:0045301">
    <property type="term" value="F:tRNA 2-(methylsulfanyl)-N(6)-isopentenyladenosine(37) hydroxylase activity"/>
    <property type="evidence" value="ECO:0007669"/>
    <property type="project" value="InterPro"/>
</dbReference>
<dbReference type="PIRSF" id="PIRSF020736">
    <property type="entry name" value="MiaE"/>
    <property type="match status" value="1"/>
</dbReference>
<proteinExistence type="predicted"/>